<feature type="transmembrane region" description="Helical" evidence="2">
    <location>
        <begin position="127"/>
        <end position="147"/>
    </location>
</feature>
<name>A0A9P8DB31_9HYPO</name>
<evidence type="ECO:0000313" key="4">
    <source>
        <dbReference type="Proteomes" id="UP000827133"/>
    </source>
</evidence>
<keyword evidence="2" id="KW-0812">Transmembrane</keyword>
<protein>
    <submittedName>
        <fullName evidence="3">Uncharacterized protein</fullName>
    </submittedName>
</protein>
<dbReference type="AlphaFoldDB" id="A0A9P8DB31"/>
<reference evidence="3" key="1">
    <citation type="journal article" date="2021" name="Mol. Plant Microbe Interact.">
        <title>Telomere to telomere genome assembly of Fusarium musae F31, causal agent of crown rot disease of banana.</title>
        <authorList>
            <person name="Degradi L."/>
            <person name="Tava V."/>
            <person name="Kunova A."/>
            <person name="Cortesi P."/>
            <person name="Saracchi M."/>
            <person name="Pasquali M."/>
        </authorList>
    </citation>
    <scope>NUCLEOTIDE SEQUENCE</scope>
    <source>
        <strain evidence="3">F31</strain>
    </source>
</reference>
<gene>
    <name evidence="3" type="ORF">J7337_009481</name>
</gene>
<proteinExistence type="predicted"/>
<dbReference type="Proteomes" id="UP000827133">
    <property type="component" value="Unassembled WGS sequence"/>
</dbReference>
<evidence type="ECO:0000313" key="3">
    <source>
        <dbReference type="EMBL" id="KAG9498670.1"/>
    </source>
</evidence>
<dbReference type="GeneID" id="68317337"/>
<feature type="region of interest" description="Disordered" evidence="1">
    <location>
        <begin position="27"/>
        <end position="80"/>
    </location>
</feature>
<dbReference type="KEGG" id="fmu:J7337_009481"/>
<dbReference type="EMBL" id="JAHBCI010000007">
    <property type="protein sequence ID" value="KAG9498670.1"/>
    <property type="molecule type" value="Genomic_DNA"/>
</dbReference>
<keyword evidence="4" id="KW-1185">Reference proteome</keyword>
<feature type="compositionally biased region" description="Basic and acidic residues" evidence="1">
    <location>
        <begin position="40"/>
        <end position="67"/>
    </location>
</feature>
<evidence type="ECO:0000256" key="2">
    <source>
        <dbReference type="SAM" id="Phobius"/>
    </source>
</evidence>
<organism evidence="3 4">
    <name type="scientific">Fusarium musae</name>
    <dbReference type="NCBI Taxonomy" id="1042133"/>
    <lineage>
        <taxon>Eukaryota</taxon>
        <taxon>Fungi</taxon>
        <taxon>Dikarya</taxon>
        <taxon>Ascomycota</taxon>
        <taxon>Pezizomycotina</taxon>
        <taxon>Sordariomycetes</taxon>
        <taxon>Hypocreomycetidae</taxon>
        <taxon>Hypocreales</taxon>
        <taxon>Nectriaceae</taxon>
        <taxon>Fusarium</taxon>
    </lineage>
</organism>
<keyword evidence="2" id="KW-1133">Transmembrane helix</keyword>
<evidence type="ECO:0000256" key="1">
    <source>
        <dbReference type="SAM" id="MobiDB-lite"/>
    </source>
</evidence>
<keyword evidence="2" id="KW-0472">Membrane</keyword>
<dbReference type="RefSeq" id="XP_044677670.1">
    <property type="nucleotide sequence ID" value="XM_044827076.1"/>
</dbReference>
<accession>A0A9P8DB31</accession>
<sequence length="239" mass="26390">MLDPNNPKGRPLAGILDSLLYSILTQSRPPLPTKTRFTHNRPDRKVNRPPLRDEPATKGDNKLRPDHSAPTAGYKFPSPTEAVRPSRLPIAVAAVDLTYTLRLSSPDRTGAQASPSEEDASGKCDGLLVFLILLLLGGFFSGCLLLMQGSGSFLRRTGRRYGWIWVKKSDSVDLENAIFRLKDYPGAFEEHHLVLLREVLEAHGDSSYVGADEKAAEEGRLDSIDLSPLTYPWPARMAL</sequence>
<comment type="caution">
    <text evidence="3">The sequence shown here is derived from an EMBL/GenBank/DDBJ whole genome shotgun (WGS) entry which is preliminary data.</text>
</comment>